<reference evidence="2" key="1">
    <citation type="submission" date="2019-05" db="EMBL/GenBank/DDBJ databases">
        <title>Genome sequence and methylation pattern of the halophilic Archaeon Natrinema versiforme BOL5-4.</title>
        <authorList>
            <person name="DasSarma P."/>
            <person name="Anton B.P."/>
            <person name="DasSarma S.L."/>
            <person name="Martinez F.L."/>
            <person name="Guzman D."/>
            <person name="Roberts R.J."/>
            <person name="DasSarma S."/>
        </authorList>
    </citation>
    <scope>NUCLEOTIDE SEQUENCE [LARGE SCALE GENOMIC DNA]</scope>
    <source>
        <strain evidence="2">BOL5-4</strain>
    </source>
</reference>
<dbReference type="RefSeq" id="WP_138246062.1">
    <property type="nucleotide sequence ID" value="NZ_CP040330.1"/>
</dbReference>
<dbReference type="AlphaFoldDB" id="A0A4P8WJG5"/>
<protein>
    <submittedName>
        <fullName evidence="1">Uncharacterized protein</fullName>
    </submittedName>
</protein>
<sequence>MYSTEILDPDFDLETTVEDGLKDFTRGTNEEPGSGYHMLDFAERVSPSPDISRQIKSESEDIHGIRYRYEQWNEREVESENGDGTEYRNVRTTDSVDVYWDSPNYLVIKGNKTEARQAGSLIESKLGDYIRTREIGFASDFLLWILSQYKNGEQLGDELSAKLLSNARIEGEEDRFGRSNRVDDSTDIAKATTILMGILRGKEMDFVEGIFGMHGKFVAARVETGGRIHIKAEQDIEGSNHLERMALSVCFLKELLAVYDHWQSLPSEDKYPPVEFFQSLYDECERQGAEITFPVDEVIRRYRQKGNREEYKERQSGIAEFQ</sequence>
<accession>A0A4P8WJG5</accession>
<dbReference type="GeneID" id="40266623"/>
<name>A0A4P8WJG5_9EURY</name>
<dbReference type="EMBL" id="CP040330">
    <property type="protein sequence ID" value="QCS43608.1"/>
    <property type="molecule type" value="Genomic_DNA"/>
</dbReference>
<proteinExistence type="predicted"/>
<dbReference type="OrthoDB" id="197057at2157"/>
<gene>
    <name evidence="1" type="ORF">FEJ81_15080</name>
</gene>
<evidence type="ECO:0000313" key="1">
    <source>
        <dbReference type="EMBL" id="QCS43608.1"/>
    </source>
</evidence>
<organism evidence="1 2">
    <name type="scientific">Natrinema versiforme</name>
    <dbReference type="NCBI Taxonomy" id="88724"/>
    <lineage>
        <taxon>Archaea</taxon>
        <taxon>Methanobacteriati</taxon>
        <taxon>Methanobacteriota</taxon>
        <taxon>Stenosarchaea group</taxon>
        <taxon>Halobacteria</taxon>
        <taxon>Halobacteriales</taxon>
        <taxon>Natrialbaceae</taxon>
        <taxon>Natrinema</taxon>
    </lineage>
</organism>
<dbReference type="KEGG" id="nvr:FEJ81_15080"/>
<dbReference type="Proteomes" id="UP000302218">
    <property type="component" value="Chromosome"/>
</dbReference>
<evidence type="ECO:0000313" key="2">
    <source>
        <dbReference type="Proteomes" id="UP000302218"/>
    </source>
</evidence>